<sequence>MYFPDRKIVERVKEQYPEGSRVELIHMEDPYRIEMTAGLKGTVTSVDDTGTIHVHWDNGCCLGVVYGEDSCKKLDTVKVICYNDEETWDSRDDAMEFYLKAMASSEGSEQSRYAKIVSELAMGKAVCTDSEE</sequence>
<evidence type="ECO:0000259" key="1">
    <source>
        <dbReference type="Pfam" id="PF14192"/>
    </source>
</evidence>
<protein>
    <recommendedName>
        <fullName evidence="1">DUF4314 domain-containing protein</fullName>
    </recommendedName>
</protein>
<dbReference type="InterPro" id="IPR025463">
    <property type="entry name" value="DUF4314"/>
</dbReference>
<evidence type="ECO:0000313" key="2">
    <source>
        <dbReference type="EMBL" id="KSV60423.1"/>
    </source>
</evidence>
<dbReference type="Proteomes" id="UP000054874">
    <property type="component" value="Unassembled WGS sequence"/>
</dbReference>
<dbReference type="EMBL" id="LNAM01000013">
    <property type="protein sequence ID" value="KSV60423.1"/>
    <property type="molecule type" value="Genomic_DNA"/>
</dbReference>
<dbReference type="STRING" id="290052.ASU35_05550"/>
<dbReference type="OrthoDB" id="9813511at2"/>
<feature type="domain" description="DUF4314" evidence="1">
    <location>
        <begin position="6"/>
        <end position="74"/>
    </location>
</feature>
<dbReference type="AlphaFoldDB" id="A0A0V8QIP1"/>
<reference evidence="2 3" key="1">
    <citation type="submission" date="2015-11" db="EMBL/GenBank/DDBJ databases">
        <title>Butyribacter intestini gen. nov., sp. nov., a butyric acid-producing bacterium of the family Lachnospiraceae isolated from the human faeces.</title>
        <authorList>
            <person name="Zou Y."/>
            <person name="Xue W."/>
            <person name="Luo G."/>
            <person name="Lv M."/>
        </authorList>
    </citation>
    <scope>NUCLEOTIDE SEQUENCE [LARGE SCALE GENOMIC DNA]</scope>
    <source>
        <strain evidence="2 3">ACET-33324</strain>
    </source>
</reference>
<evidence type="ECO:0000313" key="3">
    <source>
        <dbReference type="Proteomes" id="UP000054874"/>
    </source>
</evidence>
<accession>A0A0V8QIP1</accession>
<keyword evidence="3" id="KW-1185">Reference proteome</keyword>
<dbReference type="Pfam" id="PF14192">
    <property type="entry name" value="DUF4314"/>
    <property type="match status" value="1"/>
</dbReference>
<gene>
    <name evidence="2" type="ORF">ASU35_05550</name>
</gene>
<organism evidence="2 3">
    <name type="scientific">Acetivibrio ethanolgignens</name>
    <dbReference type="NCBI Taxonomy" id="290052"/>
    <lineage>
        <taxon>Bacteria</taxon>
        <taxon>Bacillati</taxon>
        <taxon>Bacillota</taxon>
        <taxon>Clostridia</taxon>
        <taxon>Eubacteriales</taxon>
        <taxon>Oscillospiraceae</taxon>
        <taxon>Acetivibrio</taxon>
    </lineage>
</organism>
<name>A0A0V8QIP1_9FIRM</name>
<comment type="caution">
    <text evidence="2">The sequence shown here is derived from an EMBL/GenBank/DDBJ whole genome shotgun (WGS) entry which is preliminary data.</text>
</comment>
<proteinExistence type="predicted"/>